<organism evidence="3 4">
    <name type="scientific">Marinilactibacillus piezotolerans</name>
    <dbReference type="NCBI Taxonomy" id="258723"/>
    <lineage>
        <taxon>Bacteria</taxon>
        <taxon>Bacillati</taxon>
        <taxon>Bacillota</taxon>
        <taxon>Bacilli</taxon>
        <taxon>Lactobacillales</taxon>
        <taxon>Carnobacteriaceae</taxon>
        <taxon>Marinilactibacillus</taxon>
    </lineage>
</organism>
<dbReference type="Gene3D" id="3.30.1490.480">
    <property type="entry name" value="Endolytic murein transglycosylase"/>
    <property type="match status" value="1"/>
</dbReference>
<protein>
    <recommendedName>
        <fullName evidence="5">YceG-like family protein</fullName>
    </recommendedName>
</protein>
<gene>
    <name evidence="3" type="ORF">SAMN04488569_100224</name>
</gene>
<evidence type="ECO:0000313" key="3">
    <source>
        <dbReference type="EMBL" id="SFJ89885.1"/>
    </source>
</evidence>
<proteinExistence type="predicted"/>
<feature type="region of interest" description="Disordered" evidence="2">
    <location>
        <begin position="60"/>
        <end position="109"/>
    </location>
</feature>
<reference evidence="4" key="1">
    <citation type="submission" date="2016-10" db="EMBL/GenBank/DDBJ databases">
        <authorList>
            <person name="Varghese N."/>
            <person name="Submissions S."/>
        </authorList>
    </citation>
    <scope>NUCLEOTIDE SEQUENCE [LARGE SCALE GENOMIC DNA]</scope>
    <source>
        <strain evidence="4">DSM 16108</strain>
    </source>
</reference>
<evidence type="ECO:0000256" key="1">
    <source>
        <dbReference type="SAM" id="Coils"/>
    </source>
</evidence>
<name>A0A1I3V3U1_9LACT</name>
<feature type="coiled-coil region" evidence="1">
    <location>
        <begin position="33"/>
        <end position="60"/>
    </location>
</feature>
<evidence type="ECO:0008006" key="5">
    <source>
        <dbReference type="Google" id="ProtNLM"/>
    </source>
</evidence>
<dbReference type="RefSeq" id="WP_091895381.1">
    <property type="nucleotide sequence ID" value="NZ_FOSJ01000002.1"/>
</dbReference>
<sequence length="177" mass="19580">MSKKNIRILALGFFISGIILVLTSLLMPGNQSANGQTGNVEELESEITYLEEKIAQLEVAQTSQAETTSEEVEQPANETETSDTEEDASSNEDEVKDESKEEEPEEDPVIKATITIGEGEPSSVAAQQLESESIIEDRYDFDSFLEDNDYAPLVRPGSYEINSEMTYEEIAQKLMGN</sequence>
<evidence type="ECO:0000256" key="2">
    <source>
        <dbReference type="SAM" id="MobiDB-lite"/>
    </source>
</evidence>
<keyword evidence="4" id="KW-1185">Reference proteome</keyword>
<dbReference type="AlphaFoldDB" id="A0A1I3V3U1"/>
<dbReference type="OrthoDB" id="2166962at2"/>
<dbReference type="Proteomes" id="UP000199589">
    <property type="component" value="Unassembled WGS sequence"/>
</dbReference>
<keyword evidence="1" id="KW-0175">Coiled coil</keyword>
<evidence type="ECO:0000313" key="4">
    <source>
        <dbReference type="Proteomes" id="UP000199589"/>
    </source>
</evidence>
<feature type="compositionally biased region" description="Acidic residues" evidence="2">
    <location>
        <begin position="80"/>
        <end position="107"/>
    </location>
</feature>
<dbReference type="EMBL" id="FOSJ01000002">
    <property type="protein sequence ID" value="SFJ89885.1"/>
    <property type="molecule type" value="Genomic_DNA"/>
</dbReference>
<accession>A0A1I3V3U1</accession>